<evidence type="ECO:0000313" key="2">
    <source>
        <dbReference type="EMBL" id="TNV82822.1"/>
    </source>
</evidence>
<keyword evidence="3" id="KW-1185">Reference proteome</keyword>
<dbReference type="AlphaFoldDB" id="A0A8J8NVJ7"/>
<protein>
    <submittedName>
        <fullName evidence="2">Uncharacterized protein</fullName>
    </submittedName>
</protein>
<dbReference type="EMBL" id="RRYP01004484">
    <property type="protein sequence ID" value="TNV82822.1"/>
    <property type="molecule type" value="Genomic_DNA"/>
</dbReference>
<organism evidence="2 3">
    <name type="scientific">Halteria grandinella</name>
    <dbReference type="NCBI Taxonomy" id="5974"/>
    <lineage>
        <taxon>Eukaryota</taxon>
        <taxon>Sar</taxon>
        <taxon>Alveolata</taxon>
        <taxon>Ciliophora</taxon>
        <taxon>Intramacronucleata</taxon>
        <taxon>Spirotrichea</taxon>
        <taxon>Stichotrichia</taxon>
        <taxon>Sporadotrichida</taxon>
        <taxon>Halteriidae</taxon>
        <taxon>Halteria</taxon>
    </lineage>
</organism>
<reference evidence="2" key="1">
    <citation type="submission" date="2019-06" db="EMBL/GenBank/DDBJ databases">
        <authorList>
            <person name="Zheng W."/>
        </authorList>
    </citation>
    <scope>NUCLEOTIDE SEQUENCE</scope>
    <source>
        <strain evidence="2">QDHG01</strain>
    </source>
</reference>
<comment type="caution">
    <text evidence="2">The sequence shown here is derived from an EMBL/GenBank/DDBJ whole genome shotgun (WGS) entry which is preliminary data.</text>
</comment>
<feature type="region of interest" description="Disordered" evidence="1">
    <location>
        <begin position="548"/>
        <end position="573"/>
    </location>
</feature>
<name>A0A8J8NVJ7_HALGN</name>
<sequence>MDPQQFSTQQSLTVKMPTIQEILSLTSSNVTLPDQPSILEPMQETSIQQTLTLDPPNKNKVKGKYRTLRTDAVKVANPTFNINQQVIEEALIEQSTANFQEGGTSIKEQQSYGQKTFQNEPPIVLNQQQEDLNLERDALERLNDIKFQSRSNFQIDEERFQNQIPQHLVLKNHSQSPKKQASKKLTKKREKDYERDAFEEYEEEENERFYNQKRKSQMDQIKGIDLNLASSGKQRLQLQTSLVTNQTLIRMPESVNNMVVVDDSSNQWQTPLKKQLQKAASRLSITQQEANKQKREEQTTQDQAQRQARQKNLVITTLPDGVTETRPIPSVTPNNPMKYKEKRAKEKQLLEQAGIIDKRAMGNVNGSKEGKHNEFTMKALGHDHEIEMSNEGLSQIMNGQKMNIHSKRTLYELAQQKVQTKKKKELLSKNMSIGAIADIGVGSSSMEQELDANVSSLTLSQDNVPPELLGYGDQYYYNPHSQRYYKKTIRKADGTSKLTPFKGFKMPDKPTDYTKFTLPPLMKNDYKLQKIEHFQDLPPLKVVIHQNNEDEQNQPDRTKQKRNSKSIEQPRGFMSEARVSSLINKYHYREVQLPISPKHVNFNKNYMPSPKGIITQAILAYNKNYTKSTLESTVASKHAAAAVSHTAEDIKKPSKPPVVHHQHLSFQQTMEDAPKLEKQASISPKKQYASRMSIQDIISDNRQVATTQRQMAKGQEQNNIFENSYQQSHNAARDLNLIDKLGSPMKARNMGVFKSERAKQKKQILTDDEIKRFWEVLNSPLNKQKGV</sequence>
<feature type="region of interest" description="Disordered" evidence="1">
    <location>
        <begin position="284"/>
        <end position="337"/>
    </location>
</feature>
<gene>
    <name evidence="2" type="ORF">FGO68_gene6625</name>
</gene>
<proteinExistence type="predicted"/>
<accession>A0A8J8NVJ7</accession>
<dbReference type="Proteomes" id="UP000785679">
    <property type="component" value="Unassembled WGS sequence"/>
</dbReference>
<evidence type="ECO:0000313" key="3">
    <source>
        <dbReference type="Proteomes" id="UP000785679"/>
    </source>
</evidence>
<evidence type="ECO:0000256" key="1">
    <source>
        <dbReference type="SAM" id="MobiDB-lite"/>
    </source>
</evidence>
<feature type="region of interest" description="Disordered" evidence="1">
    <location>
        <begin position="168"/>
        <end position="191"/>
    </location>
</feature>